<dbReference type="InterPro" id="IPR002642">
    <property type="entry name" value="LysoPLipase_cat_dom"/>
</dbReference>
<dbReference type="GO" id="GO:0005829">
    <property type="term" value="C:cytosol"/>
    <property type="evidence" value="ECO:0007669"/>
    <property type="project" value="TreeGrafter"/>
</dbReference>
<evidence type="ECO:0000256" key="9">
    <source>
        <dbReference type="PROSITE-ProRule" id="PRU00555"/>
    </source>
</evidence>
<dbReference type="PANTHER" id="PTHR10728:SF33">
    <property type="entry name" value="LYSOPHOSPHOLIPASE 1-RELATED"/>
    <property type="match status" value="1"/>
</dbReference>
<reference evidence="12" key="1">
    <citation type="journal article" date="2021" name="Nat. Commun.">
        <title>Genetic determinants of endophytism in the Arabidopsis root mycobiome.</title>
        <authorList>
            <person name="Mesny F."/>
            <person name="Miyauchi S."/>
            <person name="Thiergart T."/>
            <person name="Pickel B."/>
            <person name="Atanasova L."/>
            <person name="Karlsson M."/>
            <person name="Huettel B."/>
            <person name="Barry K.W."/>
            <person name="Haridas S."/>
            <person name="Chen C."/>
            <person name="Bauer D."/>
            <person name="Andreopoulos W."/>
            <person name="Pangilinan J."/>
            <person name="LaButti K."/>
            <person name="Riley R."/>
            <person name="Lipzen A."/>
            <person name="Clum A."/>
            <person name="Drula E."/>
            <person name="Henrissat B."/>
            <person name="Kohler A."/>
            <person name="Grigoriev I.V."/>
            <person name="Martin F.M."/>
            <person name="Hacquard S."/>
        </authorList>
    </citation>
    <scope>NUCLEOTIDE SEQUENCE</scope>
    <source>
        <strain evidence="12">MPI-CAGE-CH-0235</strain>
    </source>
</reference>
<evidence type="ECO:0000256" key="2">
    <source>
        <dbReference type="ARBA" id="ARBA00013274"/>
    </source>
</evidence>
<dbReference type="FunFam" id="3.40.1090.10:FF:000010">
    <property type="entry name" value="Lysophospholipase"/>
    <property type="match status" value="1"/>
</dbReference>
<keyword evidence="4 9" id="KW-0378">Hydrolase</keyword>
<dbReference type="PANTHER" id="PTHR10728">
    <property type="entry name" value="CYTOSOLIC PHOSPHOLIPASE A2"/>
    <property type="match status" value="1"/>
</dbReference>
<dbReference type="EC" id="3.1.1.5" evidence="2 10"/>
<evidence type="ECO:0000256" key="7">
    <source>
        <dbReference type="ARBA" id="ARBA00023180"/>
    </source>
</evidence>
<feature type="domain" description="PLA2c" evidence="11">
    <location>
        <begin position="57"/>
        <end position="605"/>
    </location>
</feature>
<proteinExistence type="inferred from homology"/>
<organism evidence="12 13">
    <name type="scientific">Stachybotrys elegans</name>
    <dbReference type="NCBI Taxonomy" id="80388"/>
    <lineage>
        <taxon>Eukaryota</taxon>
        <taxon>Fungi</taxon>
        <taxon>Dikarya</taxon>
        <taxon>Ascomycota</taxon>
        <taxon>Pezizomycotina</taxon>
        <taxon>Sordariomycetes</taxon>
        <taxon>Hypocreomycetidae</taxon>
        <taxon>Hypocreales</taxon>
        <taxon>Stachybotryaceae</taxon>
        <taxon>Stachybotrys</taxon>
    </lineage>
</organism>
<evidence type="ECO:0000256" key="5">
    <source>
        <dbReference type="ARBA" id="ARBA00022963"/>
    </source>
</evidence>
<sequence length="650" mass="70038">MGIFRQLTVLLVGTTALHGAMATHHTYQVSGAISANINAYPRSGAGVPNDYTPISVSCPDRRPAIRNASHVSALSSQEREWIQQRRNETVPHIRRLLSRLSIPGFDSDDYLRGVEDDSEALPTIGLAVSGGGYRAMLSGAGALAAWDSRSDGSETNSNLGGVLQSATFLSGLSGGAWLVGSLYVNGWSSVHDLRRSGSLWQTQSTLLEGPEHVSLLSYYSEISGSVGDKGGAGYERSITDYWGRMLSRQLVDASDGGPGITFSAIANLAQFRNAETPLPIITAVGRDPGETVISTNSTVFEFSPWELGSQDPTLRAYAPLRYVGSAFDGGELPNREECITGFDNAGFVMGTSSSLFNAIVLELRNPDSQHTPDGIPSFLISGVTDVLSKFGETNNDIADWSPNPFRNYNNRHPISSDSERLTLVDGGEDGQNIPYHPHLITERQVDVVFSIDSSADTELGWPNGASIIATYERSLANISEGTGFPVVPGSHTFINLGLNTRPVFFGCDTSNITERAPLIIYLPNFPYIYQSNISTFSMSISEGERDAMIQNGWAVATMHNATRDESWPICVGCAILHHSFERTNTTVPEACRSCFNQYCWNGTIDESEPAPYEPTPFGTLIEVEGAASVMAGNAAVAMLIFAVASTSLML</sequence>
<dbReference type="Gene3D" id="3.40.1090.10">
    <property type="entry name" value="Cytosolic phospholipase A2 catalytic domain"/>
    <property type="match status" value="1"/>
</dbReference>
<comment type="catalytic activity">
    <reaction evidence="8 10">
        <text>a 1-acyl-sn-glycero-3-phosphocholine + H2O = sn-glycerol 3-phosphocholine + a fatty acid + H(+)</text>
        <dbReference type="Rhea" id="RHEA:15177"/>
        <dbReference type="ChEBI" id="CHEBI:15377"/>
        <dbReference type="ChEBI" id="CHEBI:15378"/>
        <dbReference type="ChEBI" id="CHEBI:16870"/>
        <dbReference type="ChEBI" id="CHEBI:28868"/>
        <dbReference type="ChEBI" id="CHEBI:58168"/>
        <dbReference type="EC" id="3.1.1.5"/>
    </reaction>
</comment>
<dbReference type="EMBL" id="JAGPNK010000052">
    <property type="protein sequence ID" value="KAH7302849.1"/>
    <property type="molecule type" value="Genomic_DNA"/>
</dbReference>
<dbReference type="GO" id="GO:0004623">
    <property type="term" value="F:phospholipase A2 activity"/>
    <property type="evidence" value="ECO:0007669"/>
    <property type="project" value="TreeGrafter"/>
</dbReference>
<dbReference type="GO" id="GO:0005783">
    <property type="term" value="C:endoplasmic reticulum"/>
    <property type="evidence" value="ECO:0007669"/>
    <property type="project" value="TreeGrafter"/>
</dbReference>
<dbReference type="SUPFAM" id="SSF52151">
    <property type="entry name" value="FabD/lysophospholipase-like"/>
    <property type="match status" value="1"/>
</dbReference>
<evidence type="ECO:0000259" key="11">
    <source>
        <dbReference type="PROSITE" id="PS51210"/>
    </source>
</evidence>
<evidence type="ECO:0000256" key="8">
    <source>
        <dbReference type="ARBA" id="ARBA00049531"/>
    </source>
</evidence>
<dbReference type="SMART" id="SM00022">
    <property type="entry name" value="PLAc"/>
    <property type="match status" value="1"/>
</dbReference>
<evidence type="ECO:0000256" key="6">
    <source>
        <dbReference type="ARBA" id="ARBA00023098"/>
    </source>
</evidence>
<evidence type="ECO:0000313" key="13">
    <source>
        <dbReference type="Proteomes" id="UP000813444"/>
    </source>
</evidence>
<keyword evidence="3 10" id="KW-0732">Signal</keyword>
<comment type="caution">
    <text evidence="12">The sequence shown here is derived from an EMBL/GenBank/DDBJ whole genome shotgun (WGS) entry which is preliminary data.</text>
</comment>
<accession>A0A8K0SFZ5</accession>
<dbReference type="GO" id="GO:0004622">
    <property type="term" value="F:phosphatidylcholine lysophospholipase activity"/>
    <property type="evidence" value="ECO:0007669"/>
    <property type="project" value="UniProtKB-EC"/>
</dbReference>
<dbReference type="AlphaFoldDB" id="A0A8K0SFZ5"/>
<dbReference type="InterPro" id="IPR016035">
    <property type="entry name" value="Acyl_Trfase/lysoPLipase"/>
</dbReference>
<evidence type="ECO:0000256" key="1">
    <source>
        <dbReference type="ARBA" id="ARBA00008780"/>
    </source>
</evidence>
<dbReference type="Pfam" id="PF01735">
    <property type="entry name" value="PLA2_B"/>
    <property type="match status" value="1"/>
</dbReference>
<protein>
    <recommendedName>
        <fullName evidence="2 10">Lysophospholipase</fullName>
        <ecNumber evidence="2 10">3.1.1.5</ecNumber>
    </recommendedName>
</protein>
<keyword evidence="13" id="KW-1185">Reference proteome</keyword>
<dbReference type="GO" id="GO:0046475">
    <property type="term" value="P:glycerophospholipid catabolic process"/>
    <property type="evidence" value="ECO:0007669"/>
    <property type="project" value="TreeGrafter"/>
</dbReference>
<name>A0A8K0SFZ5_9HYPO</name>
<evidence type="ECO:0000256" key="3">
    <source>
        <dbReference type="ARBA" id="ARBA00022729"/>
    </source>
</evidence>
<gene>
    <name evidence="12" type="ORF">B0I35DRAFT_485609</name>
</gene>
<dbReference type="OrthoDB" id="4084751at2759"/>
<keyword evidence="6 9" id="KW-0443">Lipid metabolism</keyword>
<feature type="signal peptide" evidence="10">
    <location>
        <begin position="1"/>
        <end position="22"/>
    </location>
</feature>
<keyword evidence="7" id="KW-0325">Glycoprotein</keyword>
<dbReference type="PROSITE" id="PS51210">
    <property type="entry name" value="PLA2C"/>
    <property type="match status" value="1"/>
</dbReference>
<comment type="similarity">
    <text evidence="1 10">Belongs to the lysophospholipase family.</text>
</comment>
<dbReference type="Proteomes" id="UP000813444">
    <property type="component" value="Unassembled WGS sequence"/>
</dbReference>
<evidence type="ECO:0000256" key="10">
    <source>
        <dbReference type="RuleBase" id="RU362103"/>
    </source>
</evidence>
<evidence type="ECO:0000256" key="4">
    <source>
        <dbReference type="ARBA" id="ARBA00022801"/>
    </source>
</evidence>
<keyword evidence="5 9" id="KW-0442">Lipid degradation</keyword>
<evidence type="ECO:0000313" key="12">
    <source>
        <dbReference type="EMBL" id="KAH7302849.1"/>
    </source>
</evidence>
<feature type="chain" id="PRO_5035488155" description="Lysophospholipase" evidence="10">
    <location>
        <begin position="23"/>
        <end position="650"/>
    </location>
</feature>